<dbReference type="GO" id="GO:0070124">
    <property type="term" value="P:mitochondrial translational initiation"/>
    <property type="evidence" value="ECO:0007669"/>
    <property type="project" value="TreeGrafter"/>
</dbReference>
<name>A0A0F8V120_9EURO</name>
<dbReference type="CDD" id="cd05227">
    <property type="entry name" value="AR_SDR_e"/>
    <property type="match status" value="1"/>
</dbReference>
<evidence type="ECO:0000256" key="3">
    <source>
        <dbReference type="SAM" id="MobiDB-lite"/>
    </source>
</evidence>
<dbReference type="Pfam" id="PF01370">
    <property type="entry name" value="Epimerase"/>
    <property type="match status" value="1"/>
</dbReference>
<reference evidence="5 6" key="1">
    <citation type="submission" date="2015-02" db="EMBL/GenBank/DDBJ databases">
        <title>Draft Genome Sequences of Two Closely-Related Aflatoxigenic Aspergillus Species Obtained from the Cote d'Ivoire.</title>
        <authorList>
            <person name="Moore G.G."/>
            <person name="Beltz S.B."/>
            <person name="Mack B.M."/>
        </authorList>
    </citation>
    <scope>NUCLEOTIDE SEQUENCE [LARGE SCALE GENOMIC DNA]</scope>
    <source>
        <strain evidence="5 6">SRRC1432</strain>
    </source>
</reference>
<dbReference type="GO" id="GO:0003735">
    <property type="term" value="F:structural constituent of ribosome"/>
    <property type="evidence" value="ECO:0007669"/>
    <property type="project" value="TreeGrafter"/>
</dbReference>
<feature type="compositionally biased region" description="Basic and acidic residues" evidence="3">
    <location>
        <begin position="817"/>
        <end position="833"/>
    </location>
</feature>
<organism evidence="5 6">
    <name type="scientific">Aspergillus ochraceoroseus</name>
    <dbReference type="NCBI Taxonomy" id="138278"/>
    <lineage>
        <taxon>Eukaryota</taxon>
        <taxon>Fungi</taxon>
        <taxon>Dikarya</taxon>
        <taxon>Ascomycota</taxon>
        <taxon>Pezizomycotina</taxon>
        <taxon>Eurotiomycetes</taxon>
        <taxon>Eurotiomycetidae</taxon>
        <taxon>Eurotiales</taxon>
        <taxon>Aspergillaceae</taxon>
        <taxon>Aspergillus</taxon>
        <taxon>Aspergillus subgen. Nidulantes</taxon>
    </lineage>
</organism>
<gene>
    <name evidence="5" type="ORF">AOCH_005863</name>
</gene>
<protein>
    <recommendedName>
        <fullName evidence="4">NAD-dependent epimerase/dehydratase domain-containing protein</fullName>
    </recommendedName>
</protein>
<dbReference type="SUPFAM" id="SSF51735">
    <property type="entry name" value="NAD(P)-binding Rossmann-fold domains"/>
    <property type="match status" value="1"/>
</dbReference>
<keyword evidence="1" id="KW-0560">Oxidoreductase</keyword>
<feature type="region of interest" description="Disordered" evidence="3">
    <location>
        <begin position="416"/>
        <end position="437"/>
    </location>
</feature>
<dbReference type="VEuPathDB" id="FungiDB:P175DRAFT_0502811"/>
<keyword evidence="6" id="KW-1185">Reference proteome</keyword>
<comment type="caution">
    <text evidence="5">The sequence shown here is derived from an EMBL/GenBank/DDBJ whole genome shotgun (WGS) entry which is preliminary data.</text>
</comment>
<dbReference type="Proteomes" id="UP000034947">
    <property type="component" value="Unassembled WGS sequence"/>
</dbReference>
<dbReference type="EMBL" id="JYKN01000163">
    <property type="protein sequence ID" value="KKK25459.1"/>
    <property type="molecule type" value="Genomic_DNA"/>
</dbReference>
<evidence type="ECO:0000256" key="2">
    <source>
        <dbReference type="ARBA" id="ARBA00023445"/>
    </source>
</evidence>
<dbReference type="InterPro" id="IPR016712">
    <property type="entry name" value="Rbsml_bS1m-like"/>
</dbReference>
<dbReference type="PANTHER" id="PTHR28058">
    <property type="entry name" value="37S RIBOSOMAL PROTEIN MRP51, MITOCHONDRIAL"/>
    <property type="match status" value="1"/>
</dbReference>
<dbReference type="VEuPathDB" id="FungiDB:P175DRAFT_0517584"/>
<dbReference type="GO" id="GO:0016491">
    <property type="term" value="F:oxidoreductase activity"/>
    <property type="evidence" value="ECO:0007669"/>
    <property type="project" value="UniProtKB-KW"/>
</dbReference>
<accession>A0A0F8V120</accession>
<evidence type="ECO:0000313" key="5">
    <source>
        <dbReference type="EMBL" id="KKK25459.1"/>
    </source>
</evidence>
<dbReference type="GO" id="GO:0005763">
    <property type="term" value="C:mitochondrial small ribosomal subunit"/>
    <property type="evidence" value="ECO:0007669"/>
    <property type="project" value="TreeGrafter"/>
</dbReference>
<dbReference type="InterPro" id="IPR036291">
    <property type="entry name" value="NAD(P)-bd_dom_sf"/>
</dbReference>
<dbReference type="OrthoDB" id="2735536at2759"/>
<feature type="compositionally biased region" description="Polar residues" evidence="3">
    <location>
        <begin position="834"/>
        <end position="846"/>
    </location>
</feature>
<evidence type="ECO:0000313" key="6">
    <source>
        <dbReference type="Proteomes" id="UP000034947"/>
    </source>
</evidence>
<sequence>MGKVLLTGGSGFIAAHTLDVLLNHGFAVVTTVRSDQKGQKILQAHPSTPKEKLSYVIVEDVAQEGAFDEAVKSSPPFDYVLHTASPFHYNVQDPVKDFLDPAIKGTTGILKAIKAYAPTVKRVVITSSFAAMTNVKKHPKVYSEEVWNPVTWEEALHPSQTYRGSKTFAEKAAWEFVEKEKPNFDLATINPPLVMGPVVHYLNSLDAINTSNGRISNIVRGLSKDATPPTATFLWVDVRDVALAHVRAIEVPEAGGNRFFITAGNYATKDIVDIIRKSFPELEDRLPPKTDPSDLPDDVYGYDNSKSIRVLGIKYHTLKEAVVDAVKSLLAIVRIPRRNPKKGRERKCALGSCRYPYKWTWQFVDSQRSGIQLFLQLVSEKTVCRQHNWLSTVMASAKLSPTANLLRKSRLFALPQALTPPPSPATSRTVRESDTSTLPHPIRASIVTPASSLARGDWGLKRALPAKSTSLKSSRPVVRINAIDTFEHVTDFESAADHTVTLEKFQELHMPISLPSKVNYATSITPRHQSPFESHVDNTEASKGLEKPGAKQFRHTGPWLAGQTESEFNAYLNNVRKKKPELLKKLRELFVANRNAERRKQAQDNGEDLETLAPVEITEQDFQNYLKSLRTDPFSLGPIVFELLDLPSPPAIPSDRIGQKYYQSPGTKLSSAEYAGSGPPRTHPSAGLSYARSHALIYNHPQHGPQTYQRPVEARILRPKGRFKGKTSKAIAGVGGIAVEDLNAMTFVEQGAPAGLASFDATIPGGAKYWVTPIRASVDSSGRIALASYRASAASKAPYDIQEYKKTSPTRGMDLSEFVRDRQRSVPRLDRARTSANPVQAQQPEQPTEDIARSLLKSLSS</sequence>
<dbReference type="InterPro" id="IPR001509">
    <property type="entry name" value="Epimerase_deHydtase"/>
</dbReference>
<dbReference type="PANTHER" id="PTHR28058:SF1">
    <property type="entry name" value="SMALL RIBOSOMAL SUBUNIT PROTEIN BS1M"/>
    <property type="match status" value="1"/>
</dbReference>
<evidence type="ECO:0000259" key="4">
    <source>
        <dbReference type="Pfam" id="PF01370"/>
    </source>
</evidence>
<feature type="domain" description="NAD-dependent epimerase/dehydratase" evidence="4">
    <location>
        <begin position="4"/>
        <end position="256"/>
    </location>
</feature>
<comment type="similarity">
    <text evidence="2">Belongs to the NAD(P)-dependent epimerase/dehydratase family. Dihydroflavonol-4-reductase subfamily.</text>
</comment>
<dbReference type="FunFam" id="3.40.50.720:FF:000191">
    <property type="entry name" value="Methylglyoxal reductase (NADPH-dependent)"/>
    <property type="match status" value="1"/>
</dbReference>
<dbReference type="Pfam" id="PF11709">
    <property type="entry name" value="Mit_ribos_Mrp51"/>
    <property type="match status" value="1"/>
</dbReference>
<evidence type="ECO:0000256" key="1">
    <source>
        <dbReference type="ARBA" id="ARBA00023002"/>
    </source>
</evidence>
<feature type="region of interest" description="Disordered" evidence="3">
    <location>
        <begin position="812"/>
        <end position="861"/>
    </location>
</feature>
<dbReference type="AlphaFoldDB" id="A0A0F8V120"/>
<proteinExistence type="inferred from homology"/>
<dbReference type="Gene3D" id="3.40.50.720">
    <property type="entry name" value="NAD(P)-binding Rossmann-like Domain"/>
    <property type="match status" value="1"/>
</dbReference>